<name>A0A6J4KAW8_9CHLR</name>
<dbReference type="EMBL" id="CADCTC010000291">
    <property type="protein sequence ID" value="CAA9300104.1"/>
    <property type="molecule type" value="Genomic_DNA"/>
</dbReference>
<protein>
    <submittedName>
        <fullName evidence="2">Uncharacterized protein</fullName>
    </submittedName>
</protein>
<feature type="compositionally biased region" description="Basic residues" evidence="1">
    <location>
        <begin position="11"/>
        <end position="20"/>
    </location>
</feature>
<feature type="non-terminal residue" evidence="2">
    <location>
        <position position="145"/>
    </location>
</feature>
<organism evidence="2">
    <name type="scientific">uncultured Chloroflexota bacterium</name>
    <dbReference type="NCBI Taxonomy" id="166587"/>
    <lineage>
        <taxon>Bacteria</taxon>
        <taxon>Bacillati</taxon>
        <taxon>Chloroflexota</taxon>
        <taxon>environmental samples</taxon>
    </lineage>
</organism>
<feature type="region of interest" description="Disordered" evidence="1">
    <location>
        <begin position="1"/>
        <end position="77"/>
    </location>
</feature>
<gene>
    <name evidence="2" type="ORF">AVDCRST_MAG77-5516</name>
</gene>
<evidence type="ECO:0000256" key="1">
    <source>
        <dbReference type="SAM" id="MobiDB-lite"/>
    </source>
</evidence>
<accession>A0A6J4KAW8</accession>
<feature type="compositionally biased region" description="Low complexity" evidence="1">
    <location>
        <begin position="1"/>
        <end position="10"/>
    </location>
</feature>
<sequence length="145" mass="16161">GYCKNAGPPRAHGRGGRVQRLRQTAADPPSERPVGAAGRRDGTRRIHRGNSRPRNLRGDWPTSRSRTRGRHLHPTGVLAARPDLADRWNGFPLPSDRRRASGQRRDSRVRLLCAIRPAVEHCAVSRATHRGRAVGARWRPICSPL</sequence>
<dbReference type="AlphaFoldDB" id="A0A6J4KAW8"/>
<proteinExistence type="predicted"/>
<feature type="non-terminal residue" evidence="2">
    <location>
        <position position="1"/>
    </location>
</feature>
<reference evidence="2" key="1">
    <citation type="submission" date="2020-02" db="EMBL/GenBank/DDBJ databases">
        <authorList>
            <person name="Meier V. D."/>
        </authorList>
    </citation>
    <scope>NUCLEOTIDE SEQUENCE</scope>
    <source>
        <strain evidence="2">AVDCRST_MAG77</strain>
    </source>
</reference>
<evidence type="ECO:0000313" key="2">
    <source>
        <dbReference type="EMBL" id="CAA9300104.1"/>
    </source>
</evidence>
<feature type="compositionally biased region" description="Basic residues" evidence="1">
    <location>
        <begin position="45"/>
        <end position="55"/>
    </location>
</feature>